<dbReference type="SUPFAM" id="SSF48498">
    <property type="entry name" value="Tetracyclin repressor-like, C-terminal domain"/>
    <property type="match status" value="1"/>
</dbReference>
<keyword evidence="2 4" id="KW-0238">DNA-binding</keyword>
<dbReference type="OrthoDB" id="5293556at2"/>
<organism evidence="6 7">
    <name type="scientific">Caldimonas caldifontis</name>
    <dbReference type="NCBI Taxonomy" id="1452508"/>
    <lineage>
        <taxon>Bacteria</taxon>
        <taxon>Pseudomonadati</taxon>
        <taxon>Pseudomonadota</taxon>
        <taxon>Betaproteobacteria</taxon>
        <taxon>Burkholderiales</taxon>
        <taxon>Sphaerotilaceae</taxon>
        <taxon>Caldimonas</taxon>
    </lineage>
</organism>
<evidence type="ECO:0000313" key="6">
    <source>
        <dbReference type="EMBL" id="PPE66405.1"/>
    </source>
</evidence>
<feature type="DNA-binding region" description="H-T-H motif" evidence="4">
    <location>
        <begin position="45"/>
        <end position="64"/>
    </location>
</feature>
<evidence type="ECO:0000256" key="2">
    <source>
        <dbReference type="ARBA" id="ARBA00023125"/>
    </source>
</evidence>
<dbReference type="InterPro" id="IPR050109">
    <property type="entry name" value="HTH-type_TetR-like_transc_reg"/>
</dbReference>
<dbReference type="InterPro" id="IPR025996">
    <property type="entry name" value="MT1864/Rv1816-like_C"/>
</dbReference>
<feature type="domain" description="HTH tetR-type" evidence="5">
    <location>
        <begin position="22"/>
        <end position="82"/>
    </location>
</feature>
<gene>
    <name evidence="6" type="ORF">C1704_08795</name>
</gene>
<reference evidence="6 7" key="1">
    <citation type="submission" date="2018-02" db="EMBL/GenBank/DDBJ databases">
        <title>Reclassifiation of [Polyangium] brachysporum DSM 7029 as Guopingzhaonella breviflexa gen. nov., sp. nov., a member of the family Comamonadaceae.</title>
        <authorList>
            <person name="Tang B."/>
        </authorList>
    </citation>
    <scope>NUCLEOTIDE SEQUENCE [LARGE SCALE GENOMIC DNA]</scope>
    <source>
        <strain evidence="6 7">BCRC 80649</strain>
    </source>
</reference>
<dbReference type="GO" id="GO:0000976">
    <property type="term" value="F:transcription cis-regulatory region binding"/>
    <property type="evidence" value="ECO:0007669"/>
    <property type="project" value="TreeGrafter"/>
</dbReference>
<dbReference type="AlphaFoldDB" id="A0A2S5SUJ2"/>
<evidence type="ECO:0000256" key="3">
    <source>
        <dbReference type="ARBA" id="ARBA00023163"/>
    </source>
</evidence>
<dbReference type="InterPro" id="IPR036271">
    <property type="entry name" value="Tet_transcr_reg_TetR-rel_C_sf"/>
</dbReference>
<dbReference type="Gene3D" id="1.10.357.10">
    <property type="entry name" value="Tetracycline Repressor, domain 2"/>
    <property type="match status" value="1"/>
</dbReference>
<dbReference type="EMBL" id="PSNX01000007">
    <property type="protein sequence ID" value="PPE66405.1"/>
    <property type="molecule type" value="Genomic_DNA"/>
</dbReference>
<keyword evidence="3" id="KW-0804">Transcription</keyword>
<keyword evidence="7" id="KW-1185">Reference proteome</keyword>
<name>A0A2S5SUJ2_9BURK</name>
<dbReference type="Pfam" id="PF00440">
    <property type="entry name" value="TetR_N"/>
    <property type="match status" value="1"/>
</dbReference>
<dbReference type="InterPro" id="IPR009057">
    <property type="entry name" value="Homeodomain-like_sf"/>
</dbReference>
<accession>A0A2S5SUJ2</accession>
<evidence type="ECO:0000256" key="4">
    <source>
        <dbReference type="PROSITE-ProRule" id="PRU00335"/>
    </source>
</evidence>
<dbReference type="PANTHER" id="PTHR30055">
    <property type="entry name" value="HTH-TYPE TRANSCRIPTIONAL REGULATOR RUTR"/>
    <property type="match status" value="1"/>
</dbReference>
<dbReference type="GO" id="GO:0003700">
    <property type="term" value="F:DNA-binding transcription factor activity"/>
    <property type="evidence" value="ECO:0007669"/>
    <property type="project" value="TreeGrafter"/>
</dbReference>
<dbReference type="PROSITE" id="PS50977">
    <property type="entry name" value="HTH_TETR_2"/>
    <property type="match status" value="1"/>
</dbReference>
<dbReference type="SUPFAM" id="SSF46689">
    <property type="entry name" value="Homeodomain-like"/>
    <property type="match status" value="1"/>
</dbReference>
<dbReference type="Proteomes" id="UP000238605">
    <property type="component" value="Unassembled WGS sequence"/>
</dbReference>
<keyword evidence="1" id="KW-0805">Transcription regulation</keyword>
<protein>
    <submittedName>
        <fullName evidence="6">TetR/AcrR family transcriptional regulator</fullName>
    </submittedName>
</protein>
<sequence length="206" mass="21691">MSGRIFPVSSSSAATKRPYHHGHLRETLLDVALRQLATTPAAQLSLRELARAAQVSHTAPYHYFADRQALIHAAGVEGMRRLLQAQADAVAQAQGPRARLLALGAAYVRFAAEQPHAFGLVFDPQYCKPGDPSEDMAPLIASNEALLADCVVQAQQAGVLPSGDPAPLCHALWGTVHGLAQLVMAGHLPLDAALLALGALLPPDAP</sequence>
<comment type="caution">
    <text evidence="6">The sequence shown here is derived from an EMBL/GenBank/DDBJ whole genome shotgun (WGS) entry which is preliminary data.</text>
</comment>
<evidence type="ECO:0000259" key="5">
    <source>
        <dbReference type="PROSITE" id="PS50977"/>
    </source>
</evidence>
<dbReference type="InterPro" id="IPR001647">
    <property type="entry name" value="HTH_TetR"/>
</dbReference>
<proteinExistence type="predicted"/>
<dbReference type="Pfam" id="PF13305">
    <property type="entry name" value="TetR_C_33"/>
    <property type="match status" value="1"/>
</dbReference>
<evidence type="ECO:0000256" key="1">
    <source>
        <dbReference type="ARBA" id="ARBA00023015"/>
    </source>
</evidence>
<dbReference type="PANTHER" id="PTHR30055:SF220">
    <property type="entry name" value="TETR-FAMILY REGULATORY PROTEIN"/>
    <property type="match status" value="1"/>
</dbReference>
<evidence type="ECO:0000313" key="7">
    <source>
        <dbReference type="Proteomes" id="UP000238605"/>
    </source>
</evidence>